<evidence type="ECO:0008006" key="6">
    <source>
        <dbReference type="Google" id="ProtNLM"/>
    </source>
</evidence>
<organism evidence="4 5">
    <name type="scientific">Podospora didyma</name>
    <dbReference type="NCBI Taxonomy" id="330526"/>
    <lineage>
        <taxon>Eukaryota</taxon>
        <taxon>Fungi</taxon>
        <taxon>Dikarya</taxon>
        <taxon>Ascomycota</taxon>
        <taxon>Pezizomycotina</taxon>
        <taxon>Sordariomycetes</taxon>
        <taxon>Sordariomycetidae</taxon>
        <taxon>Sordariales</taxon>
        <taxon>Podosporaceae</taxon>
        <taxon>Podospora</taxon>
    </lineage>
</organism>
<proteinExistence type="predicted"/>
<evidence type="ECO:0000256" key="1">
    <source>
        <dbReference type="ARBA" id="ARBA00022737"/>
    </source>
</evidence>
<gene>
    <name evidence="4" type="ORF">B0H63DRAFT_542109</name>
</gene>
<evidence type="ECO:0000313" key="5">
    <source>
        <dbReference type="Proteomes" id="UP001285441"/>
    </source>
</evidence>
<dbReference type="InterPro" id="IPR036770">
    <property type="entry name" value="Ankyrin_rpt-contain_sf"/>
</dbReference>
<dbReference type="Gene3D" id="1.25.40.20">
    <property type="entry name" value="Ankyrin repeat-containing domain"/>
    <property type="match status" value="2"/>
</dbReference>
<dbReference type="PANTHER" id="PTHR24198:SF165">
    <property type="entry name" value="ANKYRIN REPEAT-CONTAINING PROTEIN-RELATED"/>
    <property type="match status" value="1"/>
</dbReference>
<dbReference type="PANTHER" id="PTHR24198">
    <property type="entry name" value="ANKYRIN REPEAT AND PROTEIN KINASE DOMAIN-CONTAINING PROTEIN"/>
    <property type="match status" value="1"/>
</dbReference>
<accession>A0AAE0U221</accession>
<dbReference type="SMART" id="SM00248">
    <property type="entry name" value="ANK"/>
    <property type="match status" value="4"/>
</dbReference>
<dbReference type="InterPro" id="IPR002110">
    <property type="entry name" value="Ankyrin_rpt"/>
</dbReference>
<protein>
    <recommendedName>
        <fullName evidence="6">Ankyrin</fullName>
    </recommendedName>
</protein>
<keyword evidence="5" id="KW-1185">Reference proteome</keyword>
<dbReference type="EMBL" id="JAULSW010000003">
    <property type="protein sequence ID" value="KAK3387730.1"/>
    <property type="molecule type" value="Genomic_DNA"/>
</dbReference>
<evidence type="ECO:0000313" key="4">
    <source>
        <dbReference type="EMBL" id="KAK3387730.1"/>
    </source>
</evidence>
<evidence type="ECO:0000256" key="3">
    <source>
        <dbReference type="PROSITE-ProRule" id="PRU00023"/>
    </source>
</evidence>
<name>A0AAE0U221_9PEZI</name>
<keyword evidence="2 3" id="KW-0040">ANK repeat</keyword>
<sequence>MALLLLKHGAELDKICELAPIYKELPDSRFGVLGGTPLLWAVVARNRCAVQALVDIGADPLSGPVPLGPPVANSFERFPILVAAMFHQHHLLQIMLPHARSCQETTAGRSLKGWNRQLALSLSAAIDCNPGFRLSEYLIHGRYLQQAAQRSVQILLEAGADPMYYCTHRTSEVTSDHPITTACISGNITTIKYLWEYQNGCLRPTPEIWSVTVQHVIFALNFAVFDFLIDHRSDIAPNSVVDRNLVEKVFTLTNDRHIALGILQLIPHPGSTYLQSHYKQLFDSAVVTNQFEAARLIFARGGLSVKTGRGGGNILGVWIVGSSNYPNNMEEIVSFILSLSPKKDELFWKAVTEDGDSFTALQTAICAANTPSVTDTPMNAGVFRTILEHFDEPKYLNAQVSGDSDSKYGGYSALHLSARFTNAAAVIVLLNKPGIDANALNSRGETATDICIGIEQEFSSQKLDRASGFRASKPSVRRTWRTNLSILGDLLSAGVRIEKYCAVVIRQTQDHFQILCRGMGAIMSGIKLRDILESSPVSSKSSRFLVQNIPIGGLFAFVDDEPAGVSQTTTRLPDVLRAYLMLGWLIHALIVEQLEGETET</sequence>
<keyword evidence="1" id="KW-0677">Repeat</keyword>
<comment type="caution">
    <text evidence="4">The sequence shown here is derived from an EMBL/GenBank/DDBJ whole genome shotgun (WGS) entry which is preliminary data.</text>
</comment>
<reference evidence="4" key="2">
    <citation type="submission" date="2023-06" db="EMBL/GenBank/DDBJ databases">
        <authorList>
            <consortium name="Lawrence Berkeley National Laboratory"/>
            <person name="Haridas S."/>
            <person name="Hensen N."/>
            <person name="Bonometti L."/>
            <person name="Westerberg I."/>
            <person name="Brannstrom I.O."/>
            <person name="Guillou S."/>
            <person name="Cros-Aarteil S."/>
            <person name="Calhoun S."/>
            <person name="Kuo A."/>
            <person name="Mondo S."/>
            <person name="Pangilinan J."/>
            <person name="Riley R."/>
            <person name="LaButti K."/>
            <person name="Andreopoulos B."/>
            <person name="Lipzen A."/>
            <person name="Chen C."/>
            <person name="Yanf M."/>
            <person name="Daum C."/>
            <person name="Ng V."/>
            <person name="Clum A."/>
            <person name="Steindorff A."/>
            <person name="Ohm R."/>
            <person name="Martin F."/>
            <person name="Silar P."/>
            <person name="Natvig D."/>
            <person name="Lalanne C."/>
            <person name="Gautier V."/>
            <person name="Ament-velasquez S.L."/>
            <person name="Kruys A."/>
            <person name="Hutchinson M.I."/>
            <person name="Powell A.J."/>
            <person name="Barry K."/>
            <person name="Miller A.N."/>
            <person name="Grigoriev I.V."/>
            <person name="Debuchy R."/>
            <person name="Gladieux P."/>
            <person name="Thoren M.H."/>
            <person name="Johannesson H."/>
        </authorList>
    </citation>
    <scope>NUCLEOTIDE SEQUENCE</scope>
    <source>
        <strain evidence="4">CBS 232.78</strain>
    </source>
</reference>
<dbReference type="PROSITE" id="PS50088">
    <property type="entry name" value="ANK_REPEAT"/>
    <property type="match status" value="1"/>
</dbReference>
<reference evidence="4" key="1">
    <citation type="journal article" date="2023" name="Mol. Phylogenet. Evol.">
        <title>Genome-scale phylogeny and comparative genomics of the fungal order Sordariales.</title>
        <authorList>
            <person name="Hensen N."/>
            <person name="Bonometti L."/>
            <person name="Westerberg I."/>
            <person name="Brannstrom I.O."/>
            <person name="Guillou S."/>
            <person name="Cros-Aarteil S."/>
            <person name="Calhoun S."/>
            <person name="Haridas S."/>
            <person name="Kuo A."/>
            <person name="Mondo S."/>
            <person name="Pangilinan J."/>
            <person name="Riley R."/>
            <person name="LaButti K."/>
            <person name="Andreopoulos B."/>
            <person name="Lipzen A."/>
            <person name="Chen C."/>
            <person name="Yan M."/>
            <person name="Daum C."/>
            <person name="Ng V."/>
            <person name="Clum A."/>
            <person name="Steindorff A."/>
            <person name="Ohm R.A."/>
            <person name="Martin F."/>
            <person name="Silar P."/>
            <person name="Natvig D.O."/>
            <person name="Lalanne C."/>
            <person name="Gautier V."/>
            <person name="Ament-Velasquez S.L."/>
            <person name="Kruys A."/>
            <person name="Hutchinson M.I."/>
            <person name="Powell A.J."/>
            <person name="Barry K."/>
            <person name="Miller A.N."/>
            <person name="Grigoriev I.V."/>
            <person name="Debuchy R."/>
            <person name="Gladieux P."/>
            <person name="Hiltunen Thoren M."/>
            <person name="Johannesson H."/>
        </authorList>
    </citation>
    <scope>NUCLEOTIDE SEQUENCE</scope>
    <source>
        <strain evidence="4">CBS 232.78</strain>
    </source>
</reference>
<dbReference type="AlphaFoldDB" id="A0AAE0U221"/>
<feature type="repeat" description="ANK" evidence="3">
    <location>
        <begin position="409"/>
        <end position="442"/>
    </location>
</feature>
<dbReference type="Proteomes" id="UP001285441">
    <property type="component" value="Unassembled WGS sequence"/>
</dbReference>
<dbReference type="SUPFAM" id="SSF48403">
    <property type="entry name" value="Ankyrin repeat"/>
    <property type="match status" value="1"/>
</dbReference>
<evidence type="ECO:0000256" key="2">
    <source>
        <dbReference type="ARBA" id="ARBA00023043"/>
    </source>
</evidence>